<dbReference type="PROSITE" id="PS51257">
    <property type="entry name" value="PROKAR_LIPOPROTEIN"/>
    <property type="match status" value="1"/>
</dbReference>
<dbReference type="EMBL" id="SJDU01000153">
    <property type="protein sequence ID" value="TKZ35139.1"/>
    <property type="molecule type" value="Genomic_DNA"/>
</dbReference>
<name>A0ABY2TQU2_9SPIR</name>
<evidence type="ECO:0000259" key="4">
    <source>
        <dbReference type="Pfam" id="PF00248"/>
    </source>
</evidence>
<gene>
    <name evidence="5" type="ORF">EZH24_06810</name>
</gene>
<dbReference type="InterPro" id="IPR020471">
    <property type="entry name" value="AKR"/>
</dbReference>
<accession>A0ABY2TQU2</accession>
<evidence type="ECO:0000256" key="1">
    <source>
        <dbReference type="ARBA" id="ARBA00007905"/>
    </source>
</evidence>
<dbReference type="Pfam" id="PF00248">
    <property type="entry name" value="Aldo_ket_red"/>
    <property type="match status" value="1"/>
</dbReference>
<dbReference type="InterPro" id="IPR036812">
    <property type="entry name" value="NAD(P)_OxRdtase_dom_sf"/>
</dbReference>
<dbReference type="PROSITE" id="PS00062">
    <property type="entry name" value="ALDOKETO_REDUCTASE_2"/>
    <property type="match status" value="1"/>
</dbReference>
<dbReference type="Gene3D" id="3.20.20.100">
    <property type="entry name" value="NADP-dependent oxidoreductase domain"/>
    <property type="match status" value="1"/>
</dbReference>
<protein>
    <submittedName>
        <fullName evidence="5">Aldo/keto reductase</fullName>
    </submittedName>
</protein>
<dbReference type="Proteomes" id="UP000310168">
    <property type="component" value="Unassembled WGS sequence"/>
</dbReference>
<keyword evidence="3" id="KW-0560">Oxidoreductase</keyword>
<dbReference type="SUPFAM" id="SSF51430">
    <property type="entry name" value="NAD(P)-linked oxidoreductase"/>
    <property type="match status" value="1"/>
</dbReference>
<dbReference type="PANTHER" id="PTHR43827">
    <property type="entry name" value="2,5-DIKETO-D-GLUCONIC ACID REDUCTASE"/>
    <property type="match status" value="1"/>
</dbReference>
<evidence type="ECO:0000313" key="5">
    <source>
        <dbReference type="EMBL" id="TKZ35139.1"/>
    </source>
</evidence>
<dbReference type="InterPro" id="IPR023210">
    <property type="entry name" value="NADP_OxRdtase_dom"/>
</dbReference>
<feature type="domain" description="NADP-dependent oxidoreductase" evidence="4">
    <location>
        <begin position="54"/>
        <end position="296"/>
    </location>
</feature>
<organism evidence="5 6">
    <name type="scientific">Brachyspira catarrhinii</name>
    <dbReference type="NCBI Taxonomy" id="2528966"/>
    <lineage>
        <taxon>Bacteria</taxon>
        <taxon>Pseudomonadati</taxon>
        <taxon>Spirochaetota</taxon>
        <taxon>Spirochaetia</taxon>
        <taxon>Brachyspirales</taxon>
        <taxon>Brachyspiraceae</taxon>
        <taxon>Brachyspira</taxon>
    </lineage>
</organism>
<dbReference type="InterPro" id="IPR018170">
    <property type="entry name" value="Aldo/ket_reductase_CS"/>
</dbReference>
<sequence length="308" mass="34673">MKKLICFGTTILFLTIFGCIASENLYSNSFDLSNGENGKASTILLNSGYRMPILGIGTFQLHGDTCYNSVLSALQNGYRLIDTAYIYGNEDKVGEAIKKSGVPREEIFITTKLYMNQFANAEQAINDALKKLGVEYIDLMLLHHPAGNDVEAYKAMEKAVREGKIRSLGLSNYYIDDLEKFLKQITIMPSLIQNEIHPYFQEKDVIKYANEKGIIMEAWYPLGGRANRTRLFEDKTISSIARAHNKSSAQIILRWHLQSGVVAIPGSSNPAHIKENISIFDFELSSEEMNLINGLDRNQKHSSFGRRN</sequence>
<evidence type="ECO:0000313" key="6">
    <source>
        <dbReference type="Proteomes" id="UP000310168"/>
    </source>
</evidence>
<evidence type="ECO:0000256" key="3">
    <source>
        <dbReference type="ARBA" id="ARBA00023002"/>
    </source>
</evidence>
<comment type="caution">
    <text evidence="5">The sequence shown here is derived from an EMBL/GenBank/DDBJ whole genome shotgun (WGS) entry which is preliminary data.</text>
</comment>
<dbReference type="CDD" id="cd19071">
    <property type="entry name" value="AKR_AKR1-5-like"/>
    <property type="match status" value="1"/>
</dbReference>
<dbReference type="RefSeq" id="WP_137998379.1">
    <property type="nucleotide sequence ID" value="NZ_SJDU01000153.1"/>
</dbReference>
<proteinExistence type="inferred from homology"/>
<comment type="similarity">
    <text evidence="1">Belongs to the aldo/keto reductase family.</text>
</comment>
<dbReference type="PIRSF" id="PIRSF000097">
    <property type="entry name" value="AKR"/>
    <property type="match status" value="1"/>
</dbReference>
<evidence type="ECO:0000256" key="2">
    <source>
        <dbReference type="ARBA" id="ARBA00022857"/>
    </source>
</evidence>
<dbReference type="PRINTS" id="PR00069">
    <property type="entry name" value="ALDKETRDTASE"/>
</dbReference>
<keyword evidence="6" id="KW-1185">Reference proteome</keyword>
<dbReference type="PROSITE" id="PS00798">
    <property type="entry name" value="ALDOKETO_REDUCTASE_1"/>
    <property type="match status" value="1"/>
</dbReference>
<keyword evidence="2" id="KW-0521">NADP</keyword>
<reference evidence="5 6" key="1">
    <citation type="journal article" date="2019" name="Anaerobe">
        <title>Brachyspira catarrhinii sp. nov., an anaerobic intestinal spirochaete isolated from vervet monkeys may have been misidentified as Brachyspira aalborgi in previous studies.</title>
        <authorList>
            <person name="Phillips N.D."/>
            <person name="La T."/>
            <person name="Hampson D.J."/>
        </authorList>
    </citation>
    <scope>NUCLEOTIDE SEQUENCE [LARGE SCALE GENOMIC DNA]</scope>
    <source>
        <strain evidence="5 6">Z12</strain>
    </source>
</reference>
<dbReference type="PANTHER" id="PTHR43827:SF3">
    <property type="entry name" value="NADP-DEPENDENT OXIDOREDUCTASE DOMAIN-CONTAINING PROTEIN"/>
    <property type="match status" value="1"/>
</dbReference>